<keyword evidence="8" id="KW-1185">Reference proteome</keyword>
<dbReference type="PANTHER" id="PTHR43392:SF2">
    <property type="entry name" value="AAA-TYPE ATPASE FAMILY PROTEIN _ ANKYRIN REPEAT FAMILY PROTEIN"/>
    <property type="match status" value="1"/>
</dbReference>
<dbReference type="InterPro" id="IPR027417">
    <property type="entry name" value="P-loop_NTPase"/>
</dbReference>
<evidence type="ECO:0000256" key="4">
    <source>
        <dbReference type="SAM" id="Coils"/>
    </source>
</evidence>
<dbReference type="SMART" id="SM00382">
    <property type="entry name" value="AAA"/>
    <property type="match status" value="3"/>
</dbReference>
<dbReference type="InterPro" id="IPR050773">
    <property type="entry name" value="CbxX/CfxQ_RuBisCO_ESX"/>
</dbReference>
<sequence>MRCHSFDKSHTRVLCKEPVFELCPEGHIYSRRCSQFKQPCPVCLELQVLRDCEKEELGRKEKEADRLRVNAEKKRISLAARLERLQQESTVLEEQMKAQKEHISMQLHAQKLEKEIKLQRQQGPAELKLFESEQQAALEKELVAAEEEAATAALDVELKQKAAEEEVVRRQQEQEARLEAAKAELQAQEQRSNAEQQKVRNEAARIERKYEETLQCSEGTADRKRHHLLTMLEWREFLVKKGQEGAVGVSAIREALSSSDEPDATADGIDAALDAPLGGLGKCLVDYSKHVGSGSTAPPSLPPSLQRGINLMASAQWLAACDFFKAAASNPSNPSTSDPEATGLLFACLQLCEAKLALPPSPPPLSPSRPAQASQHPLQHLASALLSAQGFSLPAGPIRTTGPTRVRSYSSQRSVDGQVVGLLLMCLLHPRSAQELPSQLQQEALDLLKIKVQSFSSPGAAVAAAASEKPGGSKGAQAIPEHWQRQAQKLRPLKNLLGLIGMHAIKKDMFSLVDQVDLDKERKRDLQKSNYSCMYYGNPGTGKTTVARIYAELLKDVGVLPEAQVEETSGAALANGGASELKKKLESLKDGGVLFLDEAYQLKPKSNPMGAQVMDLLLPEMENRRGRLVVILAGYKRHMEELISYNEGLPSRFPLVFTFADYSDDELYSMLEKQVEKESFRLEDPKHARIACRRLGRQRGTIGFGNARAVRNLLEWAIKRQSERLVQERQAGGSPDPWLLKRDDLLGPKHIDVSSSAALRSLQGMRGLHSVKRSVDTLLGLIRTNAEAEEMERPVKDVCLNRIFLGNPGTGKTTVANIYGGILRDLGLLSKGDVVVKNPSDFIGTVLGESERNTNAILEATLGSLLVIDEAYGLCSKGGGDVYKEAVIDTLVAKIQGLPGDDRCVLLLGYKQQMEDLLQGSNPGLARRFQMSAAWNFEDYSSEDLLHIMRAAARKNYGWQLPYESLRAGIKVLDQERRRPNFGNAGSVNNLLAATAQRMEERLKHLSPVDRALVVPGPEDFDPDRARPPQDSAAIFKDLVGCSQVLEKLREWQATISVSKALGKDPLQSFELNFRFVGSPGTGKTTIARRLGMLFKSLDLLSSDEVVQCSASDFTTGYAGQSGNKCRKIFESALGKVLFIDEAYRLNPQIGGPYMQEAMDEIVQLLTEDQVRGKMVVILAGYEQQIDELMAVNPGLKSRFSEVLHFPDFTAEESCGLMHMRVQEDGLQMHADAMSSLPSLMDKLVRAPGWSNGRDIDTWCKRLFRQASKRLAAEANQAQETMTVLPQDLEASLIGLLATKTPAAPAQRPAAKQQLPQAMEFQHALPPPPPPPPQTTTATAKETAFETPPAMQEAEQEGAAGRGTQAGSFGGLSNEFLQAMQGSLEALGYDLTQVDIVQRLAGDPALSNQDGQLVSSLMNALGNKVDVGSLTQMIRQWQQALKEQMEQEKELAKKKQAPVWRCAVCGRYGCPVAPYIESYLEIP</sequence>
<evidence type="ECO:0000256" key="1">
    <source>
        <dbReference type="ARBA" id="ARBA00010378"/>
    </source>
</evidence>
<dbReference type="InterPro" id="IPR000641">
    <property type="entry name" value="CbxX/CfxQ"/>
</dbReference>
<evidence type="ECO:0000256" key="3">
    <source>
        <dbReference type="ARBA" id="ARBA00022840"/>
    </source>
</evidence>
<keyword evidence="2" id="KW-0547">Nucleotide-binding</keyword>
<feature type="domain" description="AAA+ ATPase" evidence="6">
    <location>
        <begin position="529"/>
        <end position="661"/>
    </location>
</feature>
<accession>A0ABQ7H224</accession>
<evidence type="ECO:0000313" key="8">
    <source>
        <dbReference type="Proteomes" id="UP000815325"/>
    </source>
</evidence>
<proteinExistence type="inferred from homology"/>
<feature type="coiled-coil region" evidence="4">
    <location>
        <begin position="50"/>
        <end position="102"/>
    </location>
</feature>
<dbReference type="Gene3D" id="3.40.50.300">
    <property type="entry name" value="P-loop containing nucleotide triphosphate hydrolases"/>
    <property type="match status" value="3"/>
</dbReference>
<feature type="domain" description="AAA+ ATPase" evidence="6">
    <location>
        <begin position="799"/>
        <end position="1019"/>
    </location>
</feature>
<dbReference type="SUPFAM" id="SSF52540">
    <property type="entry name" value="P-loop containing nucleoside triphosphate hydrolases"/>
    <property type="match status" value="3"/>
</dbReference>
<feature type="region of interest" description="Disordered" evidence="5">
    <location>
        <begin position="1321"/>
        <end position="1367"/>
    </location>
</feature>
<evidence type="ECO:0000259" key="6">
    <source>
        <dbReference type="SMART" id="SM00382"/>
    </source>
</evidence>
<keyword evidence="4" id="KW-0175">Coiled coil</keyword>
<feature type="domain" description="AAA+ ATPase" evidence="6">
    <location>
        <begin position="1070"/>
        <end position="1210"/>
    </location>
</feature>
<dbReference type="PRINTS" id="PR00819">
    <property type="entry name" value="CBXCFQXSUPER"/>
</dbReference>
<evidence type="ECO:0000256" key="5">
    <source>
        <dbReference type="SAM" id="MobiDB-lite"/>
    </source>
</evidence>
<evidence type="ECO:0000313" key="7">
    <source>
        <dbReference type="EMBL" id="KAF5840890.1"/>
    </source>
</evidence>
<gene>
    <name evidence="7" type="ORF">DUNSADRAFT_15257</name>
</gene>
<feature type="region of interest" description="Disordered" evidence="5">
    <location>
        <begin position="181"/>
        <end position="202"/>
    </location>
</feature>
<comment type="caution">
    <text evidence="7">The sequence shown here is derived from an EMBL/GenBank/DDBJ whole genome shotgun (WGS) entry which is preliminary data.</text>
</comment>
<dbReference type="InterPro" id="IPR003593">
    <property type="entry name" value="AAA+_ATPase"/>
</dbReference>
<reference evidence="7" key="1">
    <citation type="submission" date="2017-08" db="EMBL/GenBank/DDBJ databases">
        <authorList>
            <person name="Polle J.E."/>
            <person name="Barry K."/>
            <person name="Cushman J."/>
            <person name="Schmutz J."/>
            <person name="Tran D."/>
            <person name="Hathwaick L.T."/>
            <person name="Yim W.C."/>
            <person name="Jenkins J."/>
            <person name="Mckie-Krisberg Z.M."/>
            <person name="Prochnik S."/>
            <person name="Lindquist E."/>
            <person name="Dockter R.B."/>
            <person name="Adam C."/>
            <person name="Molina H."/>
            <person name="Bunkerborg J."/>
            <person name="Jin E."/>
            <person name="Buchheim M."/>
            <person name="Magnuson J."/>
        </authorList>
    </citation>
    <scope>NUCLEOTIDE SEQUENCE</scope>
    <source>
        <strain evidence="7">CCAP 19/18</strain>
    </source>
</reference>
<organism evidence="7 8">
    <name type="scientific">Dunaliella salina</name>
    <name type="common">Green alga</name>
    <name type="synonym">Protococcus salinus</name>
    <dbReference type="NCBI Taxonomy" id="3046"/>
    <lineage>
        <taxon>Eukaryota</taxon>
        <taxon>Viridiplantae</taxon>
        <taxon>Chlorophyta</taxon>
        <taxon>core chlorophytes</taxon>
        <taxon>Chlorophyceae</taxon>
        <taxon>CS clade</taxon>
        <taxon>Chlamydomonadales</taxon>
        <taxon>Dunaliellaceae</taxon>
        <taxon>Dunaliella</taxon>
    </lineage>
</organism>
<name>A0ABQ7H224_DUNSA</name>
<dbReference type="InterPro" id="IPR003959">
    <property type="entry name" value="ATPase_AAA_core"/>
</dbReference>
<dbReference type="Pfam" id="PF00004">
    <property type="entry name" value="AAA"/>
    <property type="match status" value="3"/>
</dbReference>
<dbReference type="Pfam" id="PF17866">
    <property type="entry name" value="AAA_lid_6"/>
    <property type="match status" value="2"/>
</dbReference>
<keyword evidence="7" id="KW-0378">Hydrolase</keyword>
<dbReference type="EMBL" id="MU069501">
    <property type="protein sequence ID" value="KAF5840890.1"/>
    <property type="molecule type" value="Genomic_DNA"/>
</dbReference>
<dbReference type="PANTHER" id="PTHR43392">
    <property type="entry name" value="AAA-TYPE ATPASE FAMILY PROTEIN / ANKYRIN REPEAT FAMILY PROTEIN"/>
    <property type="match status" value="1"/>
</dbReference>
<dbReference type="Proteomes" id="UP000815325">
    <property type="component" value="Unassembled WGS sequence"/>
</dbReference>
<feature type="compositionally biased region" description="Low complexity" evidence="5">
    <location>
        <begin position="1335"/>
        <end position="1367"/>
    </location>
</feature>
<evidence type="ECO:0000256" key="2">
    <source>
        <dbReference type="ARBA" id="ARBA00022741"/>
    </source>
</evidence>
<protein>
    <submittedName>
        <fullName evidence="7">P-loop containing nucleoside triphosphate hydrolase protein</fullName>
    </submittedName>
</protein>
<keyword evidence="3" id="KW-0067">ATP-binding</keyword>
<dbReference type="InterPro" id="IPR041627">
    <property type="entry name" value="AAA_lid_6"/>
</dbReference>
<dbReference type="Gene3D" id="1.10.8.60">
    <property type="match status" value="3"/>
</dbReference>
<dbReference type="CDD" id="cd00009">
    <property type="entry name" value="AAA"/>
    <property type="match status" value="1"/>
</dbReference>
<feature type="compositionally biased region" description="Pro residues" evidence="5">
    <location>
        <begin position="1325"/>
        <end position="1334"/>
    </location>
</feature>
<comment type="similarity">
    <text evidence="1">Belongs to the CbxX/CfxQ family.</text>
</comment>
<feature type="coiled-coil region" evidence="4">
    <location>
        <begin position="1427"/>
        <end position="1455"/>
    </location>
</feature>
<dbReference type="GO" id="GO:0016787">
    <property type="term" value="F:hydrolase activity"/>
    <property type="evidence" value="ECO:0007669"/>
    <property type="project" value="UniProtKB-KW"/>
</dbReference>